<comment type="caution">
    <text evidence="1">The sequence shown here is derived from an EMBL/GenBank/DDBJ whole genome shotgun (WGS) entry which is preliminary data.</text>
</comment>
<accession>A0AAQ4FK99</accession>
<evidence type="ECO:0000313" key="1">
    <source>
        <dbReference type="EMBL" id="KAK8787121.1"/>
    </source>
</evidence>
<name>A0AAQ4FK99_AMBAM</name>
<keyword evidence="2" id="KW-1185">Reference proteome</keyword>
<dbReference type="AlphaFoldDB" id="A0AAQ4FK99"/>
<organism evidence="1 2">
    <name type="scientific">Amblyomma americanum</name>
    <name type="common">Lone star tick</name>
    <dbReference type="NCBI Taxonomy" id="6943"/>
    <lineage>
        <taxon>Eukaryota</taxon>
        <taxon>Metazoa</taxon>
        <taxon>Ecdysozoa</taxon>
        <taxon>Arthropoda</taxon>
        <taxon>Chelicerata</taxon>
        <taxon>Arachnida</taxon>
        <taxon>Acari</taxon>
        <taxon>Parasitiformes</taxon>
        <taxon>Ixodida</taxon>
        <taxon>Ixodoidea</taxon>
        <taxon>Ixodidae</taxon>
        <taxon>Amblyomminae</taxon>
        <taxon>Amblyomma</taxon>
    </lineage>
</organism>
<dbReference type="EMBL" id="JARKHS020002087">
    <property type="protein sequence ID" value="KAK8787121.1"/>
    <property type="molecule type" value="Genomic_DNA"/>
</dbReference>
<gene>
    <name evidence="1" type="ORF">V5799_023104</name>
</gene>
<sequence length="68" mass="7427">MMHPMHLGRQRYGNCSVGRSSPSSVLRCSSAELSQLGFTDSKVYTTVTHVCRALLSSAAVPESPETWQ</sequence>
<proteinExistence type="predicted"/>
<protein>
    <submittedName>
        <fullName evidence="1">Uncharacterized protein</fullName>
    </submittedName>
</protein>
<reference evidence="1 2" key="1">
    <citation type="journal article" date="2023" name="Arcadia Sci">
        <title>De novo assembly of a long-read Amblyomma americanum tick genome.</title>
        <authorList>
            <person name="Chou S."/>
            <person name="Poskanzer K.E."/>
            <person name="Rollins M."/>
            <person name="Thuy-Boun P.S."/>
        </authorList>
    </citation>
    <scope>NUCLEOTIDE SEQUENCE [LARGE SCALE GENOMIC DNA]</scope>
    <source>
        <strain evidence="1">F_SG_1</strain>
        <tissue evidence="1">Salivary glands</tissue>
    </source>
</reference>
<dbReference type="Proteomes" id="UP001321473">
    <property type="component" value="Unassembled WGS sequence"/>
</dbReference>
<evidence type="ECO:0000313" key="2">
    <source>
        <dbReference type="Proteomes" id="UP001321473"/>
    </source>
</evidence>